<accession>A0A447CY27</accession>
<name>A0A447CY27_9BRAD</name>
<evidence type="ECO:0000256" key="4">
    <source>
        <dbReference type="PROSITE-ProRule" id="PRU00169"/>
    </source>
</evidence>
<dbReference type="RefSeq" id="WP_129610225.1">
    <property type="nucleotide sequence ID" value="NZ_UWOC01000164.1"/>
</dbReference>
<dbReference type="Pfam" id="PF00072">
    <property type="entry name" value="Response_reg"/>
    <property type="match status" value="1"/>
</dbReference>
<dbReference type="InterPro" id="IPR011006">
    <property type="entry name" value="CheY-like_superfamily"/>
</dbReference>
<evidence type="ECO:0000256" key="3">
    <source>
        <dbReference type="ARBA" id="ARBA00023163"/>
    </source>
</evidence>
<evidence type="ECO:0000259" key="5">
    <source>
        <dbReference type="PROSITE" id="PS50110"/>
    </source>
</evidence>
<comment type="caution">
    <text evidence="6">The sequence shown here is derived from an EMBL/GenBank/DDBJ whole genome shotgun (WGS) entry which is preliminary data.</text>
</comment>
<keyword evidence="1 4" id="KW-0597">Phosphoprotein</keyword>
<evidence type="ECO:0000256" key="1">
    <source>
        <dbReference type="ARBA" id="ARBA00022553"/>
    </source>
</evidence>
<keyword evidence="3" id="KW-0804">Transcription</keyword>
<dbReference type="PROSITE" id="PS50110">
    <property type="entry name" value="RESPONSE_REGULATORY"/>
    <property type="match status" value="1"/>
</dbReference>
<dbReference type="Proteomes" id="UP000289200">
    <property type="component" value="Unassembled WGS sequence"/>
</dbReference>
<dbReference type="PANTHER" id="PTHR44591:SF3">
    <property type="entry name" value="RESPONSE REGULATORY DOMAIN-CONTAINING PROTEIN"/>
    <property type="match status" value="1"/>
</dbReference>
<proteinExistence type="predicted"/>
<dbReference type="InterPro" id="IPR001789">
    <property type="entry name" value="Sig_transdc_resp-reg_receiver"/>
</dbReference>
<dbReference type="InterPro" id="IPR050595">
    <property type="entry name" value="Bact_response_regulator"/>
</dbReference>
<evidence type="ECO:0000313" key="7">
    <source>
        <dbReference type="Proteomes" id="UP000289200"/>
    </source>
</evidence>
<dbReference type="SMART" id="SM00448">
    <property type="entry name" value="REC"/>
    <property type="match status" value="1"/>
</dbReference>
<keyword evidence="7" id="KW-1185">Reference proteome</keyword>
<evidence type="ECO:0000256" key="2">
    <source>
        <dbReference type="ARBA" id="ARBA00023015"/>
    </source>
</evidence>
<reference evidence="7" key="1">
    <citation type="submission" date="2018-10" db="EMBL/GenBank/DDBJ databases">
        <authorList>
            <person name="Peiro R."/>
            <person name="Begona"/>
            <person name="Cbmso G."/>
            <person name="Lopez M."/>
            <person name="Gonzalez S."/>
            <person name="Sacristan E."/>
            <person name="Castillo E."/>
        </authorList>
    </citation>
    <scope>NUCLEOTIDE SEQUENCE [LARGE SCALE GENOMIC DNA]</scope>
</reference>
<dbReference type="AlphaFoldDB" id="A0A447CY27"/>
<dbReference type="GO" id="GO:0000160">
    <property type="term" value="P:phosphorelay signal transduction system"/>
    <property type="evidence" value="ECO:0007669"/>
    <property type="project" value="InterPro"/>
</dbReference>
<evidence type="ECO:0000313" key="6">
    <source>
        <dbReference type="EMBL" id="VCU10232.1"/>
    </source>
</evidence>
<sequence length="159" mass="16492">MLDPATRPVPAAAMTAHAATMCEAAATPATVLVIDDDDVQRMVLCKTAERAGFVATGAATFGAAMALLRQHTYTVITLDLSLGARNGLDVMHALVGIGCRTPIVIVSGANAALRSETVALAGLIKLDVRHSLPKPVDLALLRRVLSSIREESATLPVVG</sequence>
<keyword evidence="2" id="KW-0805">Transcription regulation</keyword>
<dbReference type="OrthoDB" id="9814202at2"/>
<dbReference type="PANTHER" id="PTHR44591">
    <property type="entry name" value="STRESS RESPONSE REGULATOR PROTEIN 1"/>
    <property type="match status" value="1"/>
</dbReference>
<dbReference type="Gene3D" id="3.40.50.2300">
    <property type="match status" value="1"/>
</dbReference>
<gene>
    <name evidence="6" type="primary">rssB</name>
    <name evidence="6" type="ORF">RHODGE_RHODGE_03418</name>
</gene>
<feature type="domain" description="Response regulatory" evidence="5">
    <location>
        <begin position="30"/>
        <end position="149"/>
    </location>
</feature>
<dbReference type="SUPFAM" id="SSF52172">
    <property type="entry name" value="CheY-like"/>
    <property type="match status" value="1"/>
</dbReference>
<feature type="modified residue" description="4-aspartylphosphate" evidence="4">
    <location>
        <position position="79"/>
    </location>
</feature>
<dbReference type="EMBL" id="UWOC01000164">
    <property type="protein sequence ID" value="VCU10232.1"/>
    <property type="molecule type" value="Genomic_DNA"/>
</dbReference>
<organism evidence="6 7">
    <name type="scientific">Rhodoplanes serenus</name>
    <dbReference type="NCBI Taxonomy" id="200615"/>
    <lineage>
        <taxon>Bacteria</taxon>
        <taxon>Pseudomonadati</taxon>
        <taxon>Pseudomonadota</taxon>
        <taxon>Alphaproteobacteria</taxon>
        <taxon>Hyphomicrobiales</taxon>
        <taxon>Nitrobacteraceae</taxon>
        <taxon>Rhodoplanes</taxon>
    </lineage>
</organism>
<protein>
    <submittedName>
        <fullName evidence="6">Regulator of RpoS</fullName>
    </submittedName>
</protein>